<dbReference type="FunFam" id="1.10.10.10:FF:000099">
    <property type="entry name" value="Two-component system response regulator TorR"/>
    <property type="match status" value="1"/>
</dbReference>
<evidence type="ECO:0000256" key="8">
    <source>
        <dbReference type="ARBA" id="ARBA00067337"/>
    </source>
</evidence>
<dbReference type="GO" id="GO:0006355">
    <property type="term" value="P:regulation of DNA-templated transcription"/>
    <property type="evidence" value="ECO:0007669"/>
    <property type="project" value="InterPro"/>
</dbReference>
<evidence type="ECO:0000256" key="6">
    <source>
        <dbReference type="ARBA" id="ARBA00023125"/>
    </source>
</evidence>
<dbReference type="Gene3D" id="1.10.10.10">
    <property type="entry name" value="Winged helix-like DNA-binding domain superfamily/Winged helix DNA-binding domain"/>
    <property type="match status" value="1"/>
</dbReference>
<feature type="modified residue" description="4-aspartylphosphate" evidence="9">
    <location>
        <position position="55"/>
    </location>
</feature>
<dbReference type="Gene3D" id="6.10.250.690">
    <property type="match status" value="1"/>
</dbReference>
<evidence type="ECO:0000256" key="2">
    <source>
        <dbReference type="ARBA" id="ARBA00022490"/>
    </source>
</evidence>
<keyword evidence="5" id="KW-0805">Transcription regulation</keyword>
<dbReference type="SMART" id="SM00862">
    <property type="entry name" value="Trans_reg_C"/>
    <property type="match status" value="1"/>
</dbReference>
<dbReference type="SUPFAM" id="SSF52172">
    <property type="entry name" value="CheY-like"/>
    <property type="match status" value="1"/>
</dbReference>
<keyword evidence="14" id="KW-1185">Reference proteome</keyword>
<dbReference type="InterPro" id="IPR016032">
    <property type="entry name" value="Sig_transdc_resp-reg_C-effctor"/>
</dbReference>
<dbReference type="SMART" id="SM00448">
    <property type="entry name" value="REC"/>
    <property type="match status" value="1"/>
</dbReference>
<dbReference type="InterPro" id="IPR001867">
    <property type="entry name" value="OmpR/PhoB-type_DNA-bd"/>
</dbReference>
<comment type="subcellular location">
    <subcellularLocation>
        <location evidence="1">Cytoplasm</location>
    </subcellularLocation>
</comment>
<dbReference type="RefSeq" id="WP_151117350.1">
    <property type="nucleotide sequence ID" value="NZ_CP042582.1"/>
</dbReference>
<dbReference type="PANTHER" id="PTHR48111">
    <property type="entry name" value="REGULATOR OF RPOS"/>
    <property type="match status" value="1"/>
</dbReference>
<evidence type="ECO:0000256" key="3">
    <source>
        <dbReference type="ARBA" id="ARBA00022553"/>
    </source>
</evidence>
<dbReference type="PROSITE" id="PS51755">
    <property type="entry name" value="OMPR_PHOB"/>
    <property type="match status" value="1"/>
</dbReference>
<dbReference type="GO" id="GO:0032993">
    <property type="term" value="C:protein-DNA complex"/>
    <property type="evidence" value="ECO:0007669"/>
    <property type="project" value="TreeGrafter"/>
</dbReference>
<dbReference type="CDD" id="cd00383">
    <property type="entry name" value="trans_reg_C"/>
    <property type="match status" value="1"/>
</dbReference>
<evidence type="ECO:0000313" key="13">
    <source>
        <dbReference type="EMBL" id="QEX22202.1"/>
    </source>
</evidence>
<dbReference type="InterPro" id="IPR011006">
    <property type="entry name" value="CheY-like_superfamily"/>
</dbReference>
<evidence type="ECO:0000256" key="4">
    <source>
        <dbReference type="ARBA" id="ARBA00023012"/>
    </source>
</evidence>
<dbReference type="InterPro" id="IPR036388">
    <property type="entry name" value="WH-like_DNA-bd_sf"/>
</dbReference>
<name>A0A5J6MWU8_9PROT</name>
<protein>
    <recommendedName>
        <fullName evidence="8">Regulatory protein VirG</fullName>
    </recommendedName>
</protein>
<evidence type="ECO:0000256" key="5">
    <source>
        <dbReference type="ARBA" id="ARBA00023015"/>
    </source>
</evidence>
<dbReference type="Proteomes" id="UP000325797">
    <property type="component" value="Chromosome"/>
</dbReference>
<dbReference type="AlphaFoldDB" id="A0A5J6MWU8"/>
<organism evidence="13 14">
    <name type="scientific">Hypericibacter adhaerens</name>
    <dbReference type="NCBI Taxonomy" id="2602016"/>
    <lineage>
        <taxon>Bacteria</taxon>
        <taxon>Pseudomonadati</taxon>
        <taxon>Pseudomonadota</taxon>
        <taxon>Alphaproteobacteria</taxon>
        <taxon>Rhodospirillales</taxon>
        <taxon>Dongiaceae</taxon>
        <taxon>Hypericibacter</taxon>
    </lineage>
</organism>
<feature type="DNA-binding region" description="OmpR/PhoB-type" evidence="10">
    <location>
        <begin position="133"/>
        <end position="233"/>
    </location>
</feature>
<dbReference type="EMBL" id="CP042582">
    <property type="protein sequence ID" value="QEX22202.1"/>
    <property type="molecule type" value="Genomic_DNA"/>
</dbReference>
<reference evidence="13 14" key="1">
    <citation type="submission" date="2019-08" db="EMBL/GenBank/DDBJ databases">
        <title>Hyperibacter terrae gen. nov., sp. nov. and Hyperibacter viscosus sp. nov., two new members in the family Rhodospirillaceae isolated from the rhizosphere of Hypericum perforatum.</title>
        <authorList>
            <person name="Noviana Z."/>
        </authorList>
    </citation>
    <scope>NUCLEOTIDE SEQUENCE [LARGE SCALE GENOMIC DNA]</scope>
    <source>
        <strain evidence="13 14">R5959</strain>
    </source>
</reference>
<keyword evidence="6 10" id="KW-0238">DNA-binding</keyword>
<dbReference type="OrthoDB" id="9784252at2"/>
<dbReference type="KEGG" id="hadh:FRZ61_21320"/>
<keyword evidence="2" id="KW-0963">Cytoplasm</keyword>
<accession>A0A5J6MWU8</accession>
<sequence length="252" mass="28210">MSRSNHILVVDDDREIRSLVARFLEQHKFRVTAVADGRSMLQALGASRIDLIVLDLMLPGEDGLTLCRRVRAKASTPIIILTAIGGETDRIIGLELGADDYLAKPFNPRELLARIRAVLRRSAALPAGGRQRGTRYQFDGWRFDVTRRELTSPDDLVVHLSAAEFELLTAFVERPQMVLTRDQLLDLTQGRSSAPFDRSVDVLVSRLRRKIERDSQQPVMIKTVRNGGYVFTPKVEAEGAVLPPALPEDETE</sequence>
<dbReference type="Gene3D" id="3.40.50.2300">
    <property type="match status" value="1"/>
</dbReference>
<dbReference type="GO" id="GO:0000976">
    <property type="term" value="F:transcription cis-regulatory region binding"/>
    <property type="evidence" value="ECO:0007669"/>
    <property type="project" value="TreeGrafter"/>
</dbReference>
<evidence type="ECO:0000259" key="12">
    <source>
        <dbReference type="PROSITE" id="PS51755"/>
    </source>
</evidence>
<feature type="domain" description="OmpR/PhoB-type" evidence="12">
    <location>
        <begin position="133"/>
        <end position="233"/>
    </location>
</feature>
<dbReference type="Pfam" id="PF00486">
    <property type="entry name" value="Trans_reg_C"/>
    <property type="match status" value="1"/>
</dbReference>
<dbReference type="PROSITE" id="PS50110">
    <property type="entry name" value="RESPONSE_REGULATORY"/>
    <property type="match status" value="1"/>
</dbReference>
<evidence type="ECO:0000259" key="11">
    <source>
        <dbReference type="PROSITE" id="PS50110"/>
    </source>
</evidence>
<gene>
    <name evidence="13" type="ORF">FRZ61_21320</name>
</gene>
<evidence type="ECO:0000256" key="7">
    <source>
        <dbReference type="ARBA" id="ARBA00023163"/>
    </source>
</evidence>
<evidence type="ECO:0000256" key="1">
    <source>
        <dbReference type="ARBA" id="ARBA00004496"/>
    </source>
</evidence>
<dbReference type="FunFam" id="3.40.50.2300:FF:000001">
    <property type="entry name" value="DNA-binding response regulator PhoB"/>
    <property type="match status" value="1"/>
</dbReference>
<keyword evidence="4" id="KW-0902">Two-component regulatory system</keyword>
<keyword evidence="7" id="KW-0804">Transcription</keyword>
<evidence type="ECO:0000256" key="10">
    <source>
        <dbReference type="PROSITE-ProRule" id="PRU01091"/>
    </source>
</evidence>
<dbReference type="SUPFAM" id="SSF46894">
    <property type="entry name" value="C-terminal effector domain of the bipartite response regulators"/>
    <property type="match status" value="1"/>
</dbReference>
<dbReference type="GO" id="GO:0005829">
    <property type="term" value="C:cytosol"/>
    <property type="evidence" value="ECO:0007669"/>
    <property type="project" value="TreeGrafter"/>
</dbReference>
<dbReference type="PANTHER" id="PTHR48111:SF4">
    <property type="entry name" value="DNA-BINDING DUAL TRANSCRIPTIONAL REGULATOR OMPR"/>
    <property type="match status" value="1"/>
</dbReference>
<dbReference type="InterPro" id="IPR039420">
    <property type="entry name" value="WalR-like"/>
</dbReference>
<keyword evidence="3 9" id="KW-0597">Phosphoprotein</keyword>
<evidence type="ECO:0000256" key="9">
    <source>
        <dbReference type="PROSITE-ProRule" id="PRU00169"/>
    </source>
</evidence>
<dbReference type="InterPro" id="IPR001789">
    <property type="entry name" value="Sig_transdc_resp-reg_receiver"/>
</dbReference>
<proteinExistence type="predicted"/>
<dbReference type="Pfam" id="PF00072">
    <property type="entry name" value="Response_reg"/>
    <property type="match status" value="1"/>
</dbReference>
<dbReference type="GO" id="GO:0000156">
    <property type="term" value="F:phosphorelay response regulator activity"/>
    <property type="evidence" value="ECO:0007669"/>
    <property type="project" value="TreeGrafter"/>
</dbReference>
<feature type="domain" description="Response regulatory" evidence="11">
    <location>
        <begin position="6"/>
        <end position="119"/>
    </location>
</feature>
<evidence type="ECO:0000313" key="14">
    <source>
        <dbReference type="Proteomes" id="UP000325797"/>
    </source>
</evidence>